<dbReference type="EMBL" id="HBGG01043952">
    <property type="protein sequence ID" value="CAD9230430.1"/>
    <property type="molecule type" value="Transcribed_RNA"/>
</dbReference>
<dbReference type="AlphaFoldDB" id="A0A7S1XD89"/>
<feature type="compositionally biased region" description="Low complexity" evidence="1">
    <location>
        <begin position="348"/>
        <end position="362"/>
    </location>
</feature>
<evidence type="ECO:0000259" key="2">
    <source>
        <dbReference type="Pfam" id="PF08711"/>
    </source>
</evidence>
<organism evidence="3">
    <name type="scientific">Tetraselmis chuii</name>
    <dbReference type="NCBI Taxonomy" id="63592"/>
    <lineage>
        <taxon>Eukaryota</taxon>
        <taxon>Viridiplantae</taxon>
        <taxon>Chlorophyta</taxon>
        <taxon>core chlorophytes</taxon>
        <taxon>Chlorodendrophyceae</taxon>
        <taxon>Chlorodendrales</taxon>
        <taxon>Chlorodendraceae</taxon>
        <taxon>Tetraselmis</taxon>
    </lineage>
</organism>
<dbReference type="InterPro" id="IPR035441">
    <property type="entry name" value="TFIIS/LEDGF_dom_sf"/>
</dbReference>
<sequence>MHESHQRAAGRSVTTGPLMGAADAASGQPPPFVEHRQERFSHPDGRRAIRFYLVEPSGEERLAVTGEEREARDGHYVYRTEPSFAGMQALYCGNMSDVNKWLDFMVHRPGQVVNLAADSVRPSPRDRDKDRNRSHKRASDIAAAKLGGAAEASHAKRLKVLREEGEATTRAANDAYLAALWQKAHSCSHKYDMARRATHEWLRGRLGAEDLALLRRSQATVEEANEAANENGKSDAFPVMEAVRELSCLCLPMEQLYRSGVLQAVLALKNHPNSSLSSMAVRLVEQWRRQMAAHIQVLTEPKFCDDPAMKLQLALKTLPKVFLPSSKASKGAASATGLMSPKPPTPSGALPPKTPGGTLLPAKTPAPYTPAVDTQVFTPSTTASAPPPTFADKSRPGQRAEKFRPSFADKRAPGPPVVAIETEEDDCDVGSPIGFGMLGDMDVDT</sequence>
<feature type="region of interest" description="Disordered" evidence="1">
    <location>
        <begin position="116"/>
        <end position="141"/>
    </location>
</feature>
<dbReference type="SUPFAM" id="SSF47676">
    <property type="entry name" value="Conserved domain common to transcription factors TFIIS, elongin A, CRSP70"/>
    <property type="match status" value="1"/>
</dbReference>
<accession>A0A7S1XD89</accession>
<reference evidence="3" key="1">
    <citation type="submission" date="2021-01" db="EMBL/GenBank/DDBJ databases">
        <authorList>
            <person name="Corre E."/>
            <person name="Pelletier E."/>
            <person name="Niang G."/>
            <person name="Scheremetjew M."/>
            <person name="Finn R."/>
            <person name="Kale V."/>
            <person name="Holt S."/>
            <person name="Cochrane G."/>
            <person name="Meng A."/>
            <person name="Brown T."/>
            <person name="Cohen L."/>
        </authorList>
    </citation>
    <scope>NUCLEOTIDE SEQUENCE</scope>
    <source>
        <strain evidence="3">PLY429</strain>
    </source>
</reference>
<feature type="compositionally biased region" description="Basic and acidic residues" evidence="1">
    <location>
        <begin position="392"/>
        <end position="412"/>
    </location>
</feature>
<protein>
    <recommendedName>
        <fullName evidence="2">TFIIS N-terminal domain-containing protein</fullName>
    </recommendedName>
</protein>
<dbReference type="InterPro" id="IPR017923">
    <property type="entry name" value="TFIIS_N"/>
</dbReference>
<evidence type="ECO:0000313" key="3">
    <source>
        <dbReference type="EMBL" id="CAD9230430.1"/>
    </source>
</evidence>
<feature type="region of interest" description="Disordered" evidence="1">
    <location>
        <begin position="1"/>
        <end position="32"/>
    </location>
</feature>
<gene>
    <name evidence="3" type="ORF">TCHU04912_LOCUS22741</name>
</gene>
<feature type="domain" description="TFIIS N-terminal" evidence="2">
    <location>
        <begin position="244"/>
        <end position="290"/>
    </location>
</feature>
<proteinExistence type="predicted"/>
<evidence type="ECO:0000256" key="1">
    <source>
        <dbReference type="SAM" id="MobiDB-lite"/>
    </source>
</evidence>
<dbReference type="Pfam" id="PF08711">
    <property type="entry name" value="Med26"/>
    <property type="match status" value="1"/>
</dbReference>
<name>A0A7S1XD89_9CHLO</name>
<feature type="region of interest" description="Disordered" evidence="1">
    <location>
        <begin position="332"/>
        <end position="445"/>
    </location>
</feature>